<name>A0A9P5TVT1_9AGAR</name>
<keyword evidence="1" id="KW-1133">Transmembrane helix</keyword>
<accession>A0A9P5TVT1</accession>
<evidence type="ECO:0000313" key="3">
    <source>
        <dbReference type="Proteomes" id="UP000772434"/>
    </source>
</evidence>
<keyword evidence="3" id="KW-1185">Reference proteome</keyword>
<dbReference type="EMBL" id="JADNRY010000493">
    <property type="protein sequence ID" value="KAF9048137.1"/>
    <property type="molecule type" value="Genomic_DNA"/>
</dbReference>
<sequence>MFRHVLCHIHPSRTRQTLRTTVTVGVSTTLICVTSFAVAGRNSRNTIRCDSGLDDEFTTRDTKSRKNGLIEQFRRPRWSDEEYQSADTTFASRATWFPNKKSGIVRCDALIVPANMPSEDSITVYFPDNPDHENARRSYIASPPVPELMVLRY</sequence>
<evidence type="ECO:0000256" key="1">
    <source>
        <dbReference type="SAM" id="Phobius"/>
    </source>
</evidence>
<feature type="transmembrane region" description="Helical" evidence="1">
    <location>
        <begin position="21"/>
        <end position="39"/>
    </location>
</feature>
<gene>
    <name evidence="2" type="ORF">BDP27DRAFT_1346143</name>
</gene>
<protein>
    <submittedName>
        <fullName evidence="2">Uncharacterized protein</fullName>
    </submittedName>
</protein>
<keyword evidence="1" id="KW-0472">Membrane</keyword>
<dbReference type="Proteomes" id="UP000772434">
    <property type="component" value="Unassembled WGS sequence"/>
</dbReference>
<reference evidence="2" key="1">
    <citation type="submission" date="2020-11" db="EMBL/GenBank/DDBJ databases">
        <authorList>
            <consortium name="DOE Joint Genome Institute"/>
            <person name="Ahrendt S."/>
            <person name="Riley R."/>
            <person name="Andreopoulos W."/>
            <person name="Labutti K."/>
            <person name="Pangilinan J."/>
            <person name="Ruiz-Duenas F.J."/>
            <person name="Barrasa J.M."/>
            <person name="Sanchez-Garcia M."/>
            <person name="Camarero S."/>
            <person name="Miyauchi S."/>
            <person name="Serrano A."/>
            <person name="Linde D."/>
            <person name="Babiker R."/>
            <person name="Drula E."/>
            <person name="Ayuso-Fernandez I."/>
            <person name="Pacheco R."/>
            <person name="Padilla G."/>
            <person name="Ferreira P."/>
            <person name="Barriuso J."/>
            <person name="Kellner H."/>
            <person name="Castanera R."/>
            <person name="Alfaro M."/>
            <person name="Ramirez L."/>
            <person name="Pisabarro A.G."/>
            <person name="Kuo A."/>
            <person name="Tritt A."/>
            <person name="Lipzen A."/>
            <person name="He G."/>
            <person name="Yan M."/>
            <person name="Ng V."/>
            <person name="Cullen D."/>
            <person name="Martin F."/>
            <person name="Rosso M.-N."/>
            <person name="Henrissat B."/>
            <person name="Hibbett D."/>
            <person name="Martinez A.T."/>
            <person name="Grigoriev I.V."/>
        </authorList>
    </citation>
    <scope>NUCLEOTIDE SEQUENCE</scope>
    <source>
        <strain evidence="2">AH 40177</strain>
    </source>
</reference>
<keyword evidence="1" id="KW-0812">Transmembrane</keyword>
<evidence type="ECO:0000313" key="2">
    <source>
        <dbReference type="EMBL" id="KAF9048137.1"/>
    </source>
</evidence>
<dbReference type="AlphaFoldDB" id="A0A9P5TVT1"/>
<proteinExistence type="predicted"/>
<comment type="caution">
    <text evidence="2">The sequence shown here is derived from an EMBL/GenBank/DDBJ whole genome shotgun (WGS) entry which is preliminary data.</text>
</comment>
<organism evidence="2 3">
    <name type="scientific">Rhodocollybia butyracea</name>
    <dbReference type="NCBI Taxonomy" id="206335"/>
    <lineage>
        <taxon>Eukaryota</taxon>
        <taxon>Fungi</taxon>
        <taxon>Dikarya</taxon>
        <taxon>Basidiomycota</taxon>
        <taxon>Agaricomycotina</taxon>
        <taxon>Agaricomycetes</taxon>
        <taxon>Agaricomycetidae</taxon>
        <taxon>Agaricales</taxon>
        <taxon>Marasmiineae</taxon>
        <taxon>Omphalotaceae</taxon>
        <taxon>Rhodocollybia</taxon>
    </lineage>
</organism>